<dbReference type="InterPro" id="IPR041457">
    <property type="entry name" value="CxC2_KDZ-assoc"/>
</dbReference>
<gene>
    <name evidence="2" type="ORF">B0H17DRAFT_1214975</name>
</gene>
<reference evidence="2" key="1">
    <citation type="submission" date="2023-03" db="EMBL/GenBank/DDBJ databases">
        <title>Massive genome expansion in bonnet fungi (Mycena s.s.) driven by repeated elements and novel gene families across ecological guilds.</title>
        <authorList>
            <consortium name="Lawrence Berkeley National Laboratory"/>
            <person name="Harder C.B."/>
            <person name="Miyauchi S."/>
            <person name="Viragh M."/>
            <person name="Kuo A."/>
            <person name="Thoen E."/>
            <person name="Andreopoulos B."/>
            <person name="Lu D."/>
            <person name="Skrede I."/>
            <person name="Drula E."/>
            <person name="Henrissat B."/>
            <person name="Morin E."/>
            <person name="Kohler A."/>
            <person name="Barry K."/>
            <person name="LaButti K."/>
            <person name="Morin E."/>
            <person name="Salamov A."/>
            <person name="Lipzen A."/>
            <person name="Mereny Z."/>
            <person name="Hegedus B."/>
            <person name="Baldrian P."/>
            <person name="Stursova M."/>
            <person name="Weitz H."/>
            <person name="Taylor A."/>
            <person name="Grigoriev I.V."/>
            <person name="Nagy L.G."/>
            <person name="Martin F."/>
            <person name="Kauserud H."/>
        </authorList>
    </citation>
    <scope>NUCLEOTIDE SEQUENCE</scope>
    <source>
        <strain evidence="2">CBHHK067</strain>
    </source>
</reference>
<dbReference type="Pfam" id="PF18803">
    <property type="entry name" value="CxC2"/>
    <property type="match status" value="1"/>
</dbReference>
<accession>A0AAD7CLT4</accession>
<sequence length="961" mass="108983">MNRRGRPRTKNIVDIDEDNDYQNNFTADRGIYFSADGERRHEEVLNLRHKKRRLEPIELDDTLGQWVPVPDDDYEEDAHDMPAAVPSLAPTVLGKRKEYISTMNPILLFRPLKNFFLDELLRHEGLGDYLHNSFCAHCETQFASEKVAGDPWARIFKCYECGVFLQCKACCIAHHARSPLHVIKLGHGGFRCPVPDSAIHRLVVIEAPIIHQIRIRYCKCEKSDTADNLEQLLRNSWYPATVTDPVGNMNVRDFITALDRVTDTTAASGMSWLPERYKQFQRMARQWAFLWRLMRAGRGHDPTGVDATQLGECSVTCWACPYDGRNLPTNWRDVEPKFKFLYMLLLAVDANFRLKNRMRVNEIDDPSLGPGWGYWVEPHGYKRHVKKYVNEKDASTCIAFAALLQKDTRMTTGLRIREHGLCCHGGLRGFTLEMLTISYDIACQWKIHLAERNTNLPEDVKLKMDDVKIHLSFKMGVGKSDGEGVERVWAVLNPTAFSTKDAVGGSGQTLTLVKGKRCNIKGFEIVNRTVSKEVKNVWKKMIVDWLKDDSKPNPYTLSRKDCPSEAEVRLDVRKDEDALTAGGKAPLHGRSATAFLTAGIQIEDTQRRIRSELAGSVLVAADRANKIQEWRHTVLAKISTFRSLQKIYMPGAAAAISQAEAGRNSDVQPPKPENIKLWMPSQMDTDDSLRGCVPGLLGMETKLRVGQCENCLVSLRSRLHAKRFLIEFRNENVTGQVDSTRVGTLIGLVGERVQAHARRYRTGREALLALVGDEKYLHLRPLDDIDLTLDGDWGESDATARKKLAMLGLGRGVRAPRNAPGTSKRVMSWIWTAPGALEDGEARLHDSIRVEWARAQARKARWTEEVMVLREEMRRVLQYLSWQAEWWQARVASRTEGVSLELAAGMRAYALKQSAWDERLGRFFRAKWNLSARAVTQDLVEADAATLEDFFESELATELAT</sequence>
<dbReference type="AlphaFoldDB" id="A0AAD7CLT4"/>
<dbReference type="CDD" id="cd19757">
    <property type="entry name" value="Bbox1"/>
    <property type="match status" value="1"/>
</dbReference>
<feature type="domain" description="CxC2-like cysteine cluster KDZ transposase-associated" evidence="1">
    <location>
        <begin position="182"/>
        <end position="246"/>
    </location>
</feature>
<evidence type="ECO:0000313" key="3">
    <source>
        <dbReference type="Proteomes" id="UP001221757"/>
    </source>
</evidence>
<protein>
    <recommendedName>
        <fullName evidence="1">CxC2-like cysteine cluster KDZ transposase-associated domain-containing protein</fullName>
    </recommendedName>
</protein>
<comment type="caution">
    <text evidence="2">The sequence shown here is derived from an EMBL/GenBank/DDBJ whole genome shotgun (WGS) entry which is preliminary data.</text>
</comment>
<dbReference type="EMBL" id="JARKIE010000348">
    <property type="protein sequence ID" value="KAJ7652310.1"/>
    <property type="molecule type" value="Genomic_DNA"/>
</dbReference>
<dbReference type="InterPro" id="IPR040521">
    <property type="entry name" value="KDZ"/>
</dbReference>
<evidence type="ECO:0000259" key="1">
    <source>
        <dbReference type="Pfam" id="PF18803"/>
    </source>
</evidence>
<name>A0AAD7CLT4_MYCRO</name>
<organism evidence="2 3">
    <name type="scientific">Mycena rosella</name>
    <name type="common">Pink bonnet</name>
    <name type="synonym">Agaricus rosellus</name>
    <dbReference type="NCBI Taxonomy" id="1033263"/>
    <lineage>
        <taxon>Eukaryota</taxon>
        <taxon>Fungi</taxon>
        <taxon>Dikarya</taxon>
        <taxon>Basidiomycota</taxon>
        <taxon>Agaricomycotina</taxon>
        <taxon>Agaricomycetes</taxon>
        <taxon>Agaricomycetidae</taxon>
        <taxon>Agaricales</taxon>
        <taxon>Marasmiineae</taxon>
        <taxon>Mycenaceae</taxon>
        <taxon>Mycena</taxon>
    </lineage>
</organism>
<proteinExistence type="predicted"/>
<evidence type="ECO:0000313" key="2">
    <source>
        <dbReference type="EMBL" id="KAJ7652310.1"/>
    </source>
</evidence>
<dbReference type="Proteomes" id="UP001221757">
    <property type="component" value="Unassembled WGS sequence"/>
</dbReference>
<keyword evidence="3" id="KW-1185">Reference proteome</keyword>
<dbReference type="Pfam" id="PF18758">
    <property type="entry name" value="KDZ"/>
    <property type="match status" value="2"/>
</dbReference>